<evidence type="ECO:0000256" key="1">
    <source>
        <dbReference type="SAM" id="MobiDB-lite"/>
    </source>
</evidence>
<accession>A0A5B8RPN7</accession>
<keyword evidence="3" id="KW-1185">Reference proteome</keyword>
<evidence type="ECO:0000313" key="3">
    <source>
        <dbReference type="Proteomes" id="UP000321671"/>
    </source>
</evidence>
<feature type="region of interest" description="Disordered" evidence="1">
    <location>
        <begin position="72"/>
        <end position="93"/>
    </location>
</feature>
<feature type="compositionally biased region" description="Basic and acidic residues" evidence="1">
    <location>
        <begin position="72"/>
        <end position="84"/>
    </location>
</feature>
<evidence type="ECO:0000313" key="2">
    <source>
        <dbReference type="EMBL" id="QEA10373.1"/>
    </source>
</evidence>
<dbReference type="Proteomes" id="UP000321671">
    <property type="component" value="Segment"/>
</dbReference>
<reference evidence="2 3" key="1">
    <citation type="journal article" date="2020" name="Microbiol. Resour. Announc.">
        <title>Complete Genome Sequence of Salmonella enterica Siphophage Shemara.</title>
        <authorList>
            <person name="Chung M."/>
            <person name="Xie Y."/>
            <person name="Newkirk H."/>
            <person name="Liu M."/>
            <person name="Gill J.J."/>
            <person name="Ramsey J."/>
        </authorList>
    </citation>
    <scope>NUCLEOTIDE SEQUENCE [LARGE SCALE GENOMIC DNA]</scope>
</reference>
<proteinExistence type="predicted"/>
<organism evidence="2 3">
    <name type="scientific">Salmonella phage Shemara</name>
    <dbReference type="NCBI Taxonomy" id="2596714"/>
    <lineage>
        <taxon>Viruses</taxon>
        <taxon>Duplodnaviria</taxon>
        <taxon>Heunggongvirae</taxon>
        <taxon>Uroviricota</taxon>
        <taxon>Caudoviricetes</taxon>
        <taxon>Sarkviridae</taxon>
        <taxon>Guernseyvirinae</taxon>
        <taxon>Cornellvirus</taxon>
        <taxon>Cornellvirus shemara</taxon>
    </lineage>
</organism>
<sequence>MTAETKKANNHCYCKFCKAEGVKRVASLMTKYAGPRGREHSKHFSCPDHVHLMEDTDPNRDKGEKLKALREQMKNSGRDEHMTEADYQTWGRL</sequence>
<gene>
    <name evidence="2" type="ORF">CPT_Shemara_044</name>
</gene>
<name>A0A5B8RPN7_9CAUD</name>
<dbReference type="EMBL" id="MN070121">
    <property type="protein sequence ID" value="QEA10373.1"/>
    <property type="molecule type" value="Genomic_DNA"/>
</dbReference>
<protein>
    <submittedName>
        <fullName evidence="2">Uncharacterized protein</fullName>
    </submittedName>
</protein>